<comment type="caution">
    <text evidence="2">The sequence shown here is derived from an EMBL/GenBank/DDBJ whole genome shotgun (WGS) entry which is preliminary data.</text>
</comment>
<dbReference type="Proteomes" id="UP001189429">
    <property type="component" value="Unassembled WGS sequence"/>
</dbReference>
<organism evidence="2 3">
    <name type="scientific">Prorocentrum cordatum</name>
    <dbReference type="NCBI Taxonomy" id="2364126"/>
    <lineage>
        <taxon>Eukaryota</taxon>
        <taxon>Sar</taxon>
        <taxon>Alveolata</taxon>
        <taxon>Dinophyceae</taxon>
        <taxon>Prorocentrales</taxon>
        <taxon>Prorocentraceae</taxon>
        <taxon>Prorocentrum</taxon>
    </lineage>
</organism>
<proteinExistence type="predicted"/>
<feature type="region of interest" description="Disordered" evidence="1">
    <location>
        <begin position="415"/>
        <end position="493"/>
    </location>
</feature>
<feature type="compositionally biased region" description="Basic and acidic residues" evidence="1">
    <location>
        <begin position="415"/>
        <end position="453"/>
    </location>
</feature>
<sequence length="493" mass="55873">MAPQWTQTRAAHSGPSVSAYNPIPANAERSRDNAGQSEKMGVKGLIGTQQKSSNGEIMHMQRHWSADWGWKWGDMKKKSCGLTGWVRKRLFGKKDREGFFYVPKKLQGRVRRVSMRMAPMLLYLLLDYIVILEKWEPDVKWCGVQQSAWRNQAHSQKKVGCGILMEHVAKLNEVSVRPSTLNREATVLQRGWRCSEFVTQLEKEMQRADEQVMKVSGSKKMDGDNQGGAEKLIGTLCATSPLHTEDHRIKSEKATKLTKERRAVREKFRELQFGGGCGVMEEAEGGTDLYTRELELEKVSKWHSILTTSRLSARSWTFAARKWLVAEDSGDTQTPPQHMQKKDMEEGVALKRLVHQLKKYRGVCQRPMAMRHAEEVEGWAEEFTRSPTYEVGTVWITVEMIGNVLVAHKEEAEKQLDKQQAEAEASGDRRSELLAAVHRDAQREDEGREREAGDVPDQARWGRRGGGGTRASGRPRAPHEVVSGGSRGRWANE</sequence>
<feature type="region of interest" description="Disordered" evidence="1">
    <location>
        <begin position="1"/>
        <end position="38"/>
    </location>
</feature>
<evidence type="ECO:0000256" key="1">
    <source>
        <dbReference type="SAM" id="MobiDB-lite"/>
    </source>
</evidence>
<evidence type="ECO:0000313" key="2">
    <source>
        <dbReference type="EMBL" id="CAK0876576.1"/>
    </source>
</evidence>
<protein>
    <submittedName>
        <fullName evidence="2">Uncharacterized protein</fullName>
    </submittedName>
</protein>
<name>A0ABN9VSV7_9DINO</name>
<accession>A0ABN9VSV7</accession>
<reference evidence="2" key="1">
    <citation type="submission" date="2023-10" db="EMBL/GenBank/DDBJ databases">
        <authorList>
            <person name="Chen Y."/>
            <person name="Shah S."/>
            <person name="Dougan E. K."/>
            <person name="Thang M."/>
            <person name="Chan C."/>
        </authorList>
    </citation>
    <scope>NUCLEOTIDE SEQUENCE [LARGE SCALE GENOMIC DNA]</scope>
</reference>
<gene>
    <name evidence="2" type="ORF">PCOR1329_LOCUS60884</name>
</gene>
<dbReference type="EMBL" id="CAUYUJ010017640">
    <property type="protein sequence ID" value="CAK0876576.1"/>
    <property type="molecule type" value="Genomic_DNA"/>
</dbReference>
<feature type="compositionally biased region" description="Polar residues" evidence="1">
    <location>
        <begin position="1"/>
        <end position="19"/>
    </location>
</feature>
<evidence type="ECO:0000313" key="3">
    <source>
        <dbReference type="Proteomes" id="UP001189429"/>
    </source>
</evidence>
<keyword evidence="3" id="KW-1185">Reference proteome</keyword>